<comment type="caution">
    <text evidence="2">The sequence shown here is derived from an EMBL/GenBank/DDBJ whole genome shotgun (WGS) entry which is preliminary data.</text>
</comment>
<evidence type="ECO:0000256" key="1">
    <source>
        <dbReference type="SAM" id="MobiDB-lite"/>
    </source>
</evidence>
<dbReference type="Proteomes" id="UP000634136">
    <property type="component" value="Unassembled WGS sequence"/>
</dbReference>
<evidence type="ECO:0000313" key="3">
    <source>
        <dbReference type="Proteomes" id="UP000634136"/>
    </source>
</evidence>
<evidence type="ECO:0000313" key="2">
    <source>
        <dbReference type="EMBL" id="KAF7811680.1"/>
    </source>
</evidence>
<dbReference type="AlphaFoldDB" id="A0A834SZB1"/>
<dbReference type="EMBL" id="JAAIUW010000010">
    <property type="protein sequence ID" value="KAF7811680.1"/>
    <property type="molecule type" value="Genomic_DNA"/>
</dbReference>
<keyword evidence="3" id="KW-1185">Reference proteome</keyword>
<proteinExistence type="predicted"/>
<gene>
    <name evidence="2" type="ORF">G2W53_032656</name>
</gene>
<organism evidence="2 3">
    <name type="scientific">Senna tora</name>
    <dbReference type="NCBI Taxonomy" id="362788"/>
    <lineage>
        <taxon>Eukaryota</taxon>
        <taxon>Viridiplantae</taxon>
        <taxon>Streptophyta</taxon>
        <taxon>Embryophyta</taxon>
        <taxon>Tracheophyta</taxon>
        <taxon>Spermatophyta</taxon>
        <taxon>Magnoliopsida</taxon>
        <taxon>eudicotyledons</taxon>
        <taxon>Gunneridae</taxon>
        <taxon>Pentapetalae</taxon>
        <taxon>rosids</taxon>
        <taxon>fabids</taxon>
        <taxon>Fabales</taxon>
        <taxon>Fabaceae</taxon>
        <taxon>Caesalpinioideae</taxon>
        <taxon>Cassia clade</taxon>
        <taxon>Senna</taxon>
    </lineage>
</organism>
<evidence type="ECO:0008006" key="4">
    <source>
        <dbReference type="Google" id="ProtNLM"/>
    </source>
</evidence>
<name>A0A834SZB1_9FABA</name>
<reference evidence="2" key="1">
    <citation type="submission" date="2020-09" db="EMBL/GenBank/DDBJ databases">
        <title>Genome-Enabled Discovery of Anthraquinone Biosynthesis in Senna tora.</title>
        <authorList>
            <person name="Kang S.-H."/>
            <person name="Pandey R.P."/>
            <person name="Lee C.-M."/>
            <person name="Sim J.-S."/>
            <person name="Jeong J.-T."/>
            <person name="Choi B.-S."/>
            <person name="Jung M."/>
            <person name="Ginzburg D."/>
            <person name="Zhao K."/>
            <person name="Won S.Y."/>
            <person name="Oh T.-J."/>
            <person name="Yu Y."/>
            <person name="Kim N.-H."/>
            <person name="Lee O.R."/>
            <person name="Lee T.-H."/>
            <person name="Bashyal P."/>
            <person name="Kim T.-S."/>
            <person name="Lee W.-H."/>
            <person name="Kawkins C."/>
            <person name="Kim C.-K."/>
            <person name="Kim J.S."/>
            <person name="Ahn B.O."/>
            <person name="Rhee S.Y."/>
            <person name="Sohng J.K."/>
        </authorList>
    </citation>
    <scope>NUCLEOTIDE SEQUENCE</scope>
    <source>
        <tissue evidence="2">Leaf</tissue>
    </source>
</reference>
<sequence length="145" mass="16856">MTNPMTNLYYSPESDEVYTPPSSPNVTSYSVSSQDAKPDFIIPRQGSRLTFPDDVLAHNREYWRRCLNGVLRDDKWVPAHHIAHSIKNYWFLQDAVKVVGRQKNVYLFEFDNLQDMTLWLNRCGCIKVTLEIRVIIALIQPPEAE</sequence>
<accession>A0A834SZB1</accession>
<feature type="region of interest" description="Disordered" evidence="1">
    <location>
        <begin position="12"/>
        <end position="31"/>
    </location>
</feature>
<protein>
    <recommendedName>
        <fullName evidence="4">DUF4283 domain-containing protein</fullName>
    </recommendedName>
</protein>
<feature type="compositionally biased region" description="Low complexity" evidence="1">
    <location>
        <begin position="17"/>
        <end position="31"/>
    </location>
</feature>